<evidence type="ECO:0000256" key="3">
    <source>
        <dbReference type="ARBA" id="ARBA00022737"/>
    </source>
</evidence>
<dbReference type="Gene3D" id="3.80.10.10">
    <property type="entry name" value="Ribonuclease Inhibitor"/>
    <property type="match status" value="3"/>
</dbReference>
<dbReference type="EMBL" id="JAHXZJ010001864">
    <property type="protein sequence ID" value="KAH0549935.1"/>
    <property type="molecule type" value="Genomic_DNA"/>
</dbReference>
<dbReference type="InterPro" id="IPR001611">
    <property type="entry name" value="Leu-rich_rpt"/>
</dbReference>
<organism evidence="5 6">
    <name type="scientific">Cotesia glomerata</name>
    <name type="common">Lepidopteran parasitic wasp</name>
    <name type="synonym">Apanteles glomeratus</name>
    <dbReference type="NCBI Taxonomy" id="32391"/>
    <lineage>
        <taxon>Eukaryota</taxon>
        <taxon>Metazoa</taxon>
        <taxon>Ecdysozoa</taxon>
        <taxon>Arthropoda</taxon>
        <taxon>Hexapoda</taxon>
        <taxon>Insecta</taxon>
        <taxon>Pterygota</taxon>
        <taxon>Neoptera</taxon>
        <taxon>Endopterygota</taxon>
        <taxon>Hymenoptera</taxon>
        <taxon>Apocrita</taxon>
        <taxon>Ichneumonoidea</taxon>
        <taxon>Braconidae</taxon>
        <taxon>Microgastrinae</taxon>
        <taxon>Cotesia</taxon>
    </lineage>
</organism>
<evidence type="ECO:0000256" key="4">
    <source>
        <dbReference type="SAM" id="Phobius"/>
    </source>
</evidence>
<gene>
    <name evidence="5" type="ORF">KQX54_015973</name>
</gene>
<evidence type="ECO:0000256" key="1">
    <source>
        <dbReference type="ARBA" id="ARBA00022614"/>
    </source>
</evidence>
<evidence type="ECO:0000313" key="5">
    <source>
        <dbReference type="EMBL" id="KAH0549935.1"/>
    </source>
</evidence>
<comment type="caution">
    <text evidence="5">The sequence shown here is derived from an EMBL/GenBank/DDBJ whole genome shotgun (WGS) entry which is preliminary data.</text>
</comment>
<keyword evidence="6" id="KW-1185">Reference proteome</keyword>
<feature type="transmembrane region" description="Helical" evidence="4">
    <location>
        <begin position="13"/>
        <end position="35"/>
    </location>
</feature>
<dbReference type="InterPro" id="IPR050328">
    <property type="entry name" value="Dev_Immune_Receptor"/>
</dbReference>
<dbReference type="Pfam" id="PF13855">
    <property type="entry name" value="LRR_8"/>
    <property type="match status" value="2"/>
</dbReference>
<keyword evidence="1" id="KW-0433">Leucine-rich repeat</keyword>
<dbReference type="AlphaFoldDB" id="A0AAV7IAZ8"/>
<dbReference type="Proteomes" id="UP000826195">
    <property type="component" value="Unassembled WGS sequence"/>
</dbReference>
<name>A0AAV7IAZ8_COTGL</name>
<keyword evidence="3" id="KW-0677">Repeat</keyword>
<protein>
    <submittedName>
        <fullName evidence="5">Uncharacterized protein</fullName>
    </submittedName>
</protein>
<dbReference type="PANTHER" id="PTHR24373:SF275">
    <property type="entry name" value="TIR DOMAIN-CONTAINING PROTEIN"/>
    <property type="match status" value="1"/>
</dbReference>
<sequence length="438" mass="50246">MAEQWDMEAVKEVLSHIMILIPLIRIAILEVMILFDDQLTLQETTIRFGKAMITMKAHVSMNMVINQETGNLVVNQETGNSDVNEKTGNLGERKYAPNEWEALPQLQVLNLGDNNLHTLHQDLFEHIPNVEVLILNGNPLEVIDDSIMKALNNLYHLQELHLVDCNLETLPEYVFHFHKTSLKKLHLNENRFTKIPTALKYATVLEFLNLDENPIQNLDENNTFPNLPELKRLSLCSLPYLTNVGRYVFSELPVMEELYLCDCPRLININEDSLVMHNINGAIWPPLKILDLSNNALKYLSANLLGGMWHKLEKLILLNNDWSCDCQNQYLITQLLPMRGKTLMQDDVDKLFCTAPPEHAGKNLTSLSHRILRCLDRYGARPERDAAILVGILIGLLLALPITLTLFFLWRRGFFFFGRQNPASFSRAFYNRTSTNDS</sequence>
<reference evidence="5 6" key="1">
    <citation type="journal article" date="2021" name="J. Hered.">
        <title>A chromosome-level genome assembly of the parasitoid wasp, Cotesia glomerata (Hymenoptera: Braconidae).</title>
        <authorList>
            <person name="Pinto B.J."/>
            <person name="Weis J.J."/>
            <person name="Gamble T."/>
            <person name="Ode P.J."/>
            <person name="Paul R."/>
            <person name="Zaspel J.M."/>
        </authorList>
    </citation>
    <scope>NUCLEOTIDE SEQUENCE [LARGE SCALE GENOMIC DNA]</scope>
    <source>
        <strain evidence="5">CgM1</strain>
    </source>
</reference>
<keyword evidence="2" id="KW-0732">Signal</keyword>
<keyword evidence="4" id="KW-1133">Transmembrane helix</keyword>
<evidence type="ECO:0000256" key="2">
    <source>
        <dbReference type="ARBA" id="ARBA00022729"/>
    </source>
</evidence>
<feature type="transmembrane region" description="Helical" evidence="4">
    <location>
        <begin position="386"/>
        <end position="410"/>
    </location>
</feature>
<proteinExistence type="predicted"/>
<dbReference type="SUPFAM" id="SSF52058">
    <property type="entry name" value="L domain-like"/>
    <property type="match status" value="1"/>
</dbReference>
<keyword evidence="4" id="KW-0812">Transmembrane</keyword>
<dbReference type="InterPro" id="IPR003591">
    <property type="entry name" value="Leu-rich_rpt_typical-subtyp"/>
</dbReference>
<dbReference type="InterPro" id="IPR032675">
    <property type="entry name" value="LRR_dom_sf"/>
</dbReference>
<dbReference type="PANTHER" id="PTHR24373">
    <property type="entry name" value="SLIT RELATED LEUCINE-RICH REPEAT NEURONAL PROTEIN"/>
    <property type="match status" value="1"/>
</dbReference>
<keyword evidence="4" id="KW-0472">Membrane</keyword>
<evidence type="ECO:0000313" key="6">
    <source>
        <dbReference type="Proteomes" id="UP000826195"/>
    </source>
</evidence>
<dbReference type="SMART" id="SM00369">
    <property type="entry name" value="LRR_TYP"/>
    <property type="match status" value="5"/>
</dbReference>
<accession>A0AAV7IAZ8</accession>